<dbReference type="AlphaFoldDB" id="A0A9Q9UVK9"/>
<proteinExistence type="predicted"/>
<sequence length="47" mass="5683">MKHEGKHSAISLDLWPRYLRCYQRVAYQLLNKTGKLWPKATLRERLI</sequence>
<dbReference type="EMBL" id="CP017708">
    <property type="protein sequence ID" value="WAN68946.1"/>
    <property type="molecule type" value="Genomic_DNA"/>
</dbReference>
<protein>
    <submittedName>
        <fullName evidence="1">Uncharacterized protein</fullName>
    </submittedName>
</protein>
<organism evidence="1">
    <name type="scientific">Moorena producens (strain JHB)</name>
    <dbReference type="NCBI Taxonomy" id="1454205"/>
    <lineage>
        <taxon>Bacteria</taxon>
        <taxon>Bacillati</taxon>
        <taxon>Cyanobacteriota</taxon>
        <taxon>Cyanophyceae</taxon>
        <taxon>Coleofasciculales</taxon>
        <taxon>Coleofasciculaceae</taxon>
        <taxon>Moorena</taxon>
    </lineage>
</organism>
<dbReference type="Proteomes" id="UP000176944">
    <property type="component" value="Chromosome"/>
</dbReference>
<name>A0A9Q9UVK9_MOOP1</name>
<reference evidence="1" key="2">
    <citation type="submission" date="2022-10" db="EMBL/GenBank/DDBJ databases">
        <authorList>
            <person name="Ngo T.-E."/>
        </authorList>
    </citation>
    <scope>NUCLEOTIDE SEQUENCE</scope>
    <source>
        <strain evidence="1">JHB</strain>
    </source>
</reference>
<reference evidence="1" key="1">
    <citation type="journal article" date="2017" name="Proc. Natl. Acad. Sci. U.S.A.">
        <title>Comparative genomics uncovers the prolific and distinctive metabolic potential of the cyanobacterial genus Moorea.</title>
        <authorList>
            <person name="Leao T."/>
            <person name="Castelao G."/>
            <person name="Korobeynikov A."/>
            <person name="Monroe E.A."/>
            <person name="Podell S."/>
            <person name="Glukhov E."/>
            <person name="Allen E.E."/>
            <person name="Gerwick W.H."/>
            <person name="Gerwick L."/>
        </authorList>
    </citation>
    <scope>NUCLEOTIDE SEQUENCE</scope>
    <source>
        <strain evidence="1">JHB</strain>
    </source>
</reference>
<accession>A0A9Q9UVK9</accession>
<evidence type="ECO:0000313" key="1">
    <source>
        <dbReference type="EMBL" id="WAN68946.1"/>
    </source>
</evidence>
<gene>
    <name evidence="1" type="ORF">BJP36_42060</name>
</gene>